<sequence>MRYLNFMTVRGRFARLRTGVKAGAHLLPLIGTMLMPLHEAAAHGAVGFPIARQYECRLSEDYWNGAGGIKHDDCRAAYVAAGNSPYPFQQWNEVSANPVGQGENVADLMKAVPDGLLCAGGDREKRGLDTATNWRKTRVVPRNGRIDVIWENTQYHNPARMRIYISKPSYVPARASLRWEDLQTIYDQDAPEPTPANGGGHLPGTIGTFYHLSVPIPPGRTGDAVIYSYWQRKDAGNEGFFNCSDVTIAPDEGSSGFPWVENGAYPGSEMQPAAYQQVRFRVMGGGARGAEVVDLHYPITTRNSDAKVWATELAIRLNSQYAEYVRIGVRSAGTISFDSKNIAANKVWLKAGYSSAMSIVGGN</sequence>
<dbReference type="InterPro" id="IPR051024">
    <property type="entry name" value="GlcNAc_Chitin_IntDeg"/>
</dbReference>
<dbReference type="Proteomes" id="UP000247755">
    <property type="component" value="Unassembled WGS sequence"/>
</dbReference>
<comment type="caution">
    <text evidence="6">The sequence shown here is derived from an EMBL/GenBank/DDBJ whole genome shotgun (WGS) entry which is preliminary data.</text>
</comment>
<keyword evidence="1" id="KW-0964">Secreted</keyword>
<dbReference type="CDD" id="cd21177">
    <property type="entry name" value="LPMO_AA10"/>
    <property type="match status" value="1"/>
</dbReference>
<dbReference type="PANTHER" id="PTHR34823">
    <property type="entry name" value="GLCNAC-BINDING PROTEIN A"/>
    <property type="match status" value="1"/>
</dbReference>
<evidence type="ECO:0000256" key="2">
    <source>
        <dbReference type="ARBA" id="ARBA00022669"/>
    </source>
</evidence>
<gene>
    <name evidence="6" type="ORF">NA66_104811</name>
</gene>
<evidence type="ECO:0000259" key="4">
    <source>
        <dbReference type="Pfam" id="PF03067"/>
    </source>
</evidence>
<dbReference type="RefSeq" id="WP_083534398.1">
    <property type="nucleotide sequence ID" value="NZ_QJJY01000048.1"/>
</dbReference>
<evidence type="ECO:0000259" key="5">
    <source>
        <dbReference type="Pfam" id="PF18416"/>
    </source>
</evidence>
<dbReference type="Pfam" id="PF03067">
    <property type="entry name" value="LPMO_10"/>
    <property type="match status" value="1"/>
</dbReference>
<keyword evidence="3" id="KW-0732">Signal</keyword>
<dbReference type="EMBL" id="QJJY01000048">
    <property type="protein sequence ID" value="PXX21588.1"/>
    <property type="molecule type" value="Genomic_DNA"/>
</dbReference>
<dbReference type="GO" id="GO:0008061">
    <property type="term" value="F:chitin binding"/>
    <property type="evidence" value="ECO:0007669"/>
    <property type="project" value="UniProtKB-KW"/>
</dbReference>
<dbReference type="Gene3D" id="3.30.70.2150">
    <property type="match status" value="1"/>
</dbReference>
<accession>A0A318HT38</accession>
<evidence type="ECO:0000313" key="6">
    <source>
        <dbReference type="EMBL" id="PXX21588.1"/>
    </source>
</evidence>
<evidence type="ECO:0000313" key="7">
    <source>
        <dbReference type="Proteomes" id="UP000247755"/>
    </source>
</evidence>
<dbReference type="InterPro" id="IPR014756">
    <property type="entry name" value="Ig_E-set"/>
</dbReference>
<feature type="domain" description="N-acetylglucosamine binding protein A" evidence="5">
    <location>
        <begin position="259"/>
        <end position="355"/>
    </location>
</feature>
<reference evidence="6 7" key="1">
    <citation type="submission" date="2018-05" db="EMBL/GenBank/DDBJ databases">
        <title>Comparative genomics of bacterial root endophytes of switchgrass collected from native prairies over two seasons.</title>
        <authorList>
            <person name="Tang Y."/>
        </authorList>
    </citation>
    <scope>NUCLEOTIDE SEQUENCE [LARGE SCALE GENOMIC DNA]</scope>
    <source>
        <strain evidence="6 7">NFIX32</strain>
    </source>
</reference>
<evidence type="ECO:0000256" key="3">
    <source>
        <dbReference type="ARBA" id="ARBA00022729"/>
    </source>
</evidence>
<organism evidence="6 7">
    <name type="scientific">Burkholderia pyrrocinia</name>
    <name type="common">Pseudomonas pyrrocinia</name>
    <dbReference type="NCBI Taxonomy" id="60550"/>
    <lineage>
        <taxon>Bacteria</taxon>
        <taxon>Pseudomonadati</taxon>
        <taxon>Pseudomonadota</taxon>
        <taxon>Betaproteobacteria</taxon>
        <taxon>Burkholderiales</taxon>
        <taxon>Burkholderiaceae</taxon>
        <taxon>Burkholderia</taxon>
        <taxon>Burkholderia cepacia complex</taxon>
    </lineage>
</organism>
<dbReference type="PANTHER" id="PTHR34823:SF1">
    <property type="entry name" value="CHITIN-BINDING TYPE-4 DOMAIN-CONTAINING PROTEIN"/>
    <property type="match status" value="1"/>
</dbReference>
<proteinExistence type="predicted"/>
<evidence type="ECO:0000256" key="1">
    <source>
        <dbReference type="ARBA" id="ARBA00022525"/>
    </source>
</evidence>
<dbReference type="Pfam" id="PF18416">
    <property type="entry name" value="GbpA_2"/>
    <property type="match status" value="1"/>
</dbReference>
<dbReference type="InterPro" id="IPR041029">
    <property type="entry name" value="GbpA_2"/>
</dbReference>
<keyword evidence="2" id="KW-0147">Chitin-binding</keyword>
<dbReference type="SUPFAM" id="SSF81296">
    <property type="entry name" value="E set domains"/>
    <property type="match status" value="1"/>
</dbReference>
<dbReference type="Gene3D" id="2.70.50.50">
    <property type="entry name" value="chitin-binding protein cbp21"/>
    <property type="match status" value="1"/>
</dbReference>
<protein>
    <submittedName>
        <fullName evidence="6">Chitin-binding protein</fullName>
    </submittedName>
</protein>
<dbReference type="AlphaFoldDB" id="A0A318HT38"/>
<dbReference type="InterPro" id="IPR004302">
    <property type="entry name" value="Cellulose/chitin-bd_N"/>
</dbReference>
<feature type="domain" description="Chitin-binding type-4" evidence="4">
    <location>
        <begin position="43"/>
        <end position="246"/>
    </location>
</feature>
<name>A0A318HT38_BURPY</name>